<sequence>MAKTFIIDSNDETRAPFLRGILTRSLTDAGLAFETAYELSSEIRQQIAGKDELSTDELRKLVLKQLEQLEQHEVIENYESLTPNTPEIMVTDRKGVPRSFSTIEHRQSLESSGLGSDKASLITQSVYLDLLESYQEGISSNKLGRLTHEKLKQRYGKRAANSYLVWTDYKHSKRPLILLIGGTTGCGKSTIATEVAHRLNIIRTQSTDMLREVMRMMIPQRLMPELHTSSFNAWHKTLGQHEHEGSTEELMIHGYLHQSELVSVPCEAVVQRALKERVSLILEGVHVTPTLYNLFKDHSDAVIVPIVLAVLKQNQLKHRLKDRGITAPERSEDSNYLSNFESIWMLQSHLLSEADNHSVSIIANDNKDQATDHIMRLIIEVLEQNFHAKVEDVFGME</sequence>
<dbReference type="STRING" id="1818881.A3196_13345"/>
<name>A0A1E2UT77_9GAMM</name>
<evidence type="ECO:0000259" key="4">
    <source>
        <dbReference type="PROSITE" id="PS51161"/>
    </source>
</evidence>
<dbReference type="PANTHER" id="PTHR33477:SF3">
    <property type="entry name" value="P-LOOP NTPASE DOMAIN-CONTAINING PROTEIN LPA1 HOMOLOG 1"/>
    <property type="match status" value="1"/>
</dbReference>
<dbReference type="EMBL" id="LVJZ01000003">
    <property type="protein sequence ID" value="ODB97654.1"/>
    <property type="molecule type" value="Genomic_DNA"/>
</dbReference>
<reference evidence="5 6" key="1">
    <citation type="submission" date="2016-03" db="EMBL/GenBank/DDBJ databases">
        <title>Chemosynthetic sulphur-oxidizing symbionts of marine invertebrate animals are capable of nitrogen fixation.</title>
        <authorList>
            <person name="Petersen J.M."/>
            <person name="Kemper A."/>
            <person name="Gruber-Vodicka H."/>
            <person name="Cardini U."/>
            <person name="Geest Mvander."/>
            <person name="Kleiner M."/>
            <person name="Bulgheresi S."/>
            <person name="Fussmann M."/>
            <person name="Herbold C."/>
            <person name="Seah B.K.B."/>
            <person name="Antony C.Paul."/>
            <person name="Liu D."/>
            <person name="Belitz A."/>
            <person name="Weber M."/>
        </authorList>
    </citation>
    <scope>NUCLEOTIDE SEQUENCE [LARGE SCALE GENOMIC DNA]</scope>
    <source>
        <strain evidence="5">G_D</strain>
    </source>
</reference>
<dbReference type="RefSeq" id="WP_069005604.1">
    <property type="nucleotide sequence ID" value="NZ_LVJX01000010.1"/>
</dbReference>
<dbReference type="PROSITE" id="PS51161">
    <property type="entry name" value="ATP_CONE"/>
    <property type="match status" value="1"/>
</dbReference>
<dbReference type="Pfam" id="PF03477">
    <property type="entry name" value="ATP-cone"/>
    <property type="match status" value="1"/>
</dbReference>
<evidence type="ECO:0000313" key="5">
    <source>
        <dbReference type="EMBL" id="ODB97654.1"/>
    </source>
</evidence>
<proteinExistence type="predicted"/>
<dbReference type="SUPFAM" id="SSF52540">
    <property type="entry name" value="P-loop containing nucleoside triphosphate hydrolases"/>
    <property type="match status" value="1"/>
</dbReference>
<evidence type="ECO:0000256" key="2">
    <source>
        <dbReference type="ARBA" id="ARBA00022840"/>
    </source>
</evidence>
<dbReference type="Gene3D" id="3.40.50.300">
    <property type="entry name" value="P-loop containing nucleotide triphosphate hydrolases"/>
    <property type="match status" value="1"/>
</dbReference>
<dbReference type="AlphaFoldDB" id="A0A1E2UT77"/>
<keyword evidence="1 3" id="KW-0547">Nucleotide-binding</keyword>
<accession>A0A1E2UT77</accession>
<keyword evidence="2 3" id="KW-0067">ATP-binding</keyword>
<feature type="domain" description="ATP-cone" evidence="4">
    <location>
        <begin position="4"/>
        <end position="98"/>
    </location>
</feature>
<dbReference type="InterPro" id="IPR005144">
    <property type="entry name" value="ATP-cone_dom"/>
</dbReference>
<dbReference type="PANTHER" id="PTHR33477">
    <property type="entry name" value="P-LOOP NTPASE DOMAIN-CONTAINING PROTEIN LPA1 HOMOLOG 1"/>
    <property type="match status" value="1"/>
</dbReference>
<evidence type="ECO:0000313" key="6">
    <source>
        <dbReference type="Proteomes" id="UP000094849"/>
    </source>
</evidence>
<dbReference type="GO" id="GO:0005524">
    <property type="term" value="F:ATP binding"/>
    <property type="evidence" value="ECO:0007669"/>
    <property type="project" value="UniProtKB-UniRule"/>
</dbReference>
<comment type="caution">
    <text evidence="5">The sequence shown here is derived from an EMBL/GenBank/DDBJ whole genome shotgun (WGS) entry which is preliminary data.</text>
</comment>
<gene>
    <name evidence="5" type="ORF">A3196_13345</name>
</gene>
<organism evidence="5 6">
    <name type="scientific">Candidatus Thiodiazotropha endoloripes</name>
    <dbReference type="NCBI Taxonomy" id="1818881"/>
    <lineage>
        <taxon>Bacteria</taxon>
        <taxon>Pseudomonadati</taxon>
        <taxon>Pseudomonadota</taxon>
        <taxon>Gammaproteobacteria</taxon>
        <taxon>Chromatiales</taxon>
        <taxon>Sedimenticolaceae</taxon>
        <taxon>Candidatus Thiodiazotropha</taxon>
    </lineage>
</organism>
<protein>
    <recommendedName>
        <fullName evidence="4">ATP-cone domain-containing protein</fullName>
    </recommendedName>
</protein>
<evidence type="ECO:0000256" key="1">
    <source>
        <dbReference type="ARBA" id="ARBA00022741"/>
    </source>
</evidence>
<dbReference type="Proteomes" id="UP000094849">
    <property type="component" value="Unassembled WGS sequence"/>
</dbReference>
<keyword evidence="6" id="KW-1185">Reference proteome</keyword>
<dbReference type="InterPro" id="IPR027417">
    <property type="entry name" value="P-loop_NTPase"/>
</dbReference>
<dbReference type="Pfam" id="PF13238">
    <property type="entry name" value="AAA_18"/>
    <property type="match status" value="1"/>
</dbReference>
<evidence type="ECO:0000256" key="3">
    <source>
        <dbReference type="PROSITE-ProRule" id="PRU00492"/>
    </source>
</evidence>